<dbReference type="GeneID" id="10668755"/>
<evidence type="ECO:0000313" key="2">
    <source>
        <dbReference type="Proteomes" id="UP000009231"/>
    </source>
</evidence>
<dbReference type="RefSeq" id="WP_013825768.1">
    <property type="nucleotide sequence ID" value="NC_015574.1"/>
</dbReference>
<dbReference type="EMBL" id="CP002772">
    <property type="protein sequence ID" value="AEG18267.1"/>
    <property type="molecule type" value="Genomic_DNA"/>
</dbReference>
<accession>F6D654</accession>
<dbReference type="AlphaFoldDB" id="F6D654"/>
<organism evidence="1 2">
    <name type="scientific">Methanobacterium paludis (strain DSM 25820 / JCM 18151 / SWAN1)</name>
    <dbReference type="NCBI Taxonomy" id="868131"/>
    <lineage>
        <taxon>Archaea</taxon>
        <taxon>Methanobacteriati</taxon>
        <taxon>Methanobacteriota</taxon>
        <taxon>Methanomada group</taxon>
        <taxon>Methanobacteria</taxon>
        <taxon>Methanobacteriales</taxon>
        <taxon>Methanobacteriaceae</taxon>
        <taxon>Methanobacterium</taxon>
    </lineage>
</organism>
<evidence type="ECO:0000313" key="1">
    <source>
        <dbReference type="EMBL" id="AEG18267.1"/>
    </source>
</evidence>
<proteinExistence type="predicted"/>
<reference evidence="1 2" key="1">
    <citation type="journal article" date="2014" name="Int. J. Syst. Evol. Microbiol.">
        <title>Methanobacterium paludis sp. nov. and a novel strain of Methanobacterium lacus isolated from northern peatlands.</title>
        <authorList>
            <person name="Cadillo-Quiroz H."/>
            <person name="Brauer S.L."/>
            <person name="Goodson N."/>
            <person name="Yavitt J.B."/>
            <person name="Zinder S.H."/>
        </authorList>
    </citation>
    <scope>NUCLEOTIDE SEQUENCE [LARGE SCALE GENOMIC DNA]</scope>
    <source>
        <strain evidence="2">DSM 25820 / JCM 18151 / SWAN1</strain>
    </source>
</reference>
<name>F6D654_METPW</name>
<dbReference type="Proteomes" id="UP000009231">
    <property type="component" value="Chromosome"/>
</dbReference>
<keyword evidence="2" id="KW-1185">Reference proteome</keyword>
<gene>
    <name evidence="1" type="ordered locus">MSWAN_1250</name>
</gene>
<dbReference type="HOGENOM" id="CLU_745176_0_0_2"/>
<dbReference type="KEGG" id="mew:MSWAN_1250"/>
<sequence length="371" mass="43948">MKKGIKNIELISTLKSLEIIEKQIETPKNVLKDFKEDIYSYIGQDSETIRKRMDGLKKEDEFLLFSLMLGNILQVTRLEQKRYIENKLIIPDFLFAVKMPEQVDNKKPLMALRFFVEVKKMRKGEDEFIISLKYYEKIKAYAELYSLPLYFAIKMDNEHPAWFLVLSESFEEYGKIQKRKVNGRIDKCFVIKGVELLNYDYSGILLSNYLTLIPAGLKIDMEYDNISKKGYGEVISVKSTYENDFKKVKFNDKNKVLDSIFLKICNYLKACNHIKGGYAEIIDENEKNTKWQNNIDFWILHYHLILSCYLYLRNQCEKDKNPENINNISYYLETFSKFDSTLVLMIRDIINEMEQKNMIKPIKMIPKVIKK</sequence>
<protein>
    <submittedName>
        <fullName evidence="1">Uncharacterized protein</fullName>
    </submittedName>
</protein>